<accession>A0ABQ8VZZ7</accession>
<dbReference type="EMBL" id="JANVFT010000004">
    <property type="protein sequence ID" value="KAJ4500804.1"/>
    <property type="molecule type" value="Genomic_DNA"/>
</dbReference>
<dbReference type="SMART" id="SM00543">
    <property type="entry name" value="MIF4G"/>
    <property type="match status" value="1"/>
</dbReference>
<proteinExistence type="inferred from homology"/>
<feature type="compositionally biased region" description="Low complexity" evidence="4">
    <location>
        <begin position="119"/>
        <end position="132"/>
    </location>
</feature>
<comment type="similarity">
    <text evidence="2">Belongs to the CWC22 family.</text>
</comment>
<comment type="subcellular location">
    <subcellularLocation>
        <location evidence="1">Nucleus</location>
        <location evidence="1">Nucleolus</location>
    </subcellularLocation>
</comment>
<evidence type="ECO:0000256" key="4">
    <source>
        <dbReference type="SAM" id="MobiDB-lite"/>
    </source>
</evidence>
<dbReference type="Pfam" id="PF02847">
    <property type="entry name" value="MA3"/>
    <property type="match status" value="1"/>
</dbReference>
<gene>
    <name evidence="6" type="ORF">C8R41DRAFT_355219</name>
</gene>
<feature type="region of interest" description="Disordered" evidence="4">
    <location>
        <begin position="579"/>
        <end position="600"/>
    </location>
</feature>
<name>A0ABQ8VZZ7_9AGAR</name>
<keyword evidence="7" id="KW-1185">Reference proteome</keyword>
<dbReference type="SUPFAM" id="SSF48371">
    <property type="entry name" value="ARM repeat"/>
    <property type="match status" value="1"/>
</dbReference>
<evidence type="ECO:0000313" key="7">
    <source>
        <dbReference type="Proteomes" id="UP001150217"/>
    </source>
</evidence>
<feature type="compositionally biased region" description="Polar residues" evidence="4">
    <location>
        <begin position="581"/>
        <end position="600"/>
    </location>
</feature>
<feature type="region of interest" description="Disordered" evidence="4">
    <location>
        <begin position="186"/>
        <end position="274"/>
    </location>
</feature>
<dbReference type="InterPro" id="IPR003890">
    <property type="entry name" value="MIF4G-like_typ-3"/>
</dbReference>
<protein>
    <recommendedName>
        <fullName evidence="5">MI domain-containing protein</fullName>
    </recommendedName>
</protein>
<evidence type="ECO:0000256" key="2">
    <source>
        <dbReference type="ARBA" id="ARBA00006856"/>
    </source>
</evidence>
<evidence type="ECO:0000256" key="1">
    <source>
        <dbReference type="ARBA" id="ARBA00004604"/>
    </source>
</evidence>
<dbReference type="Gene3D" id="1.25.40.180">
    <property type="match status" value="1"/>
</dbReference>
<evidence type="ECO:0000256" key="3">
    <source>
        <dbReference type="ARBA" id="ARBA00023242"/>
    </source>
</evidence>
<evidence type="ECO:0000259" key="5">
    <source>
        <dbReference type="PROSITE" id="PS51366"/>
    </source>
</evidence>
<dbReference type="SMART" id="SM00544">
    <property type="entry name" value="MA3"/>
    <property type="match status" value="1"/>
</dbReference>
<feature type="compositionally biased region" description="Acidic residues" evidence="4">
    <location>
        <begin position="198"/>
        <end position="231"/>
    </location>
</feature>
<dbReference type="PANTHER" id="PTHR18034">
    <property type="entry name" value="CELL CYCLE CONTROL PROTEIN CWF22-RELATED"/>
    <property type="match status" value="1"/>
</dbReference>
<dbReference type="PANTHER" id="PTHR18034:SF4">
    <property type="entry name" value="NUCLEOLAR MIF4G DOMAIN-CONTAINING PROTEIN 1"/>
    <property type="match status" value="1"/>
</dbReference>
<dbReference type="InterPro" id="IPR050781">
    <property type="entry name" value="CWC22_splicing_factor"/>
</dbReference>
<keyword evidence="3" id="KW-0539">Nucleus</keyword>
<dbReference type="PROSITE" id="PS51366">
    <property type="entry name" value="MI"/>
    <property type="match status" value="1"/>
</dbReference>
<dbReference type="InterPro" id="IPR016024">
    <property type="entry name" value="ARM-type_fold"/>
</dbReference>
<feature type="domain" description="MI" evidence="5">
    <location>
        <begin position="616"/>
        <end position="756"/>
    </location>
</feature>
<feature type="compositionally biased region" description="Polar residues" evidence="4">
    <location>
        <begin position="1"/>
        <end position="25"/>
    </location>
</feature>
<feature type="compositionally biased region" description="Polar residues" evidence="4">
    <location>
        <begin position="90"/>
        <end position="104"/>
    </location>
</feature>
<evidence type="ECO:0000313" key="6">
    <source>
        <dbReference type="EMBL" id="KAJ4500804.1"/>
    </source>
</evidence>
<dbReference type="Proteomes" id="UP001150217">
    <property type="component" value="Unassembled WGS sequence"/>
</dbReference>
<reference evidence="6" key="1">
    <citation type="submission" date="2022-08" db="EMBL/GenBank/DDBJ databases">
        <title>A Global Phylogenomic Analysis of the Shiitake Genus Lentinula.</title>
        <authorList>
            <consortium name="DOE Joint Genome Institute"/>
            <person name="Sierra-Patev S."/>
            <person name="Min B."/>
            <person name="Naranjo-Ortiz M."/>
            <person name="Looney B."/>
            <person name="Konkel Z."/>
            <person name="Slot J.C."/>
            <person name="Sakamoto Y."/>
            <person name="Steenwyk J.L."/>
            <person name="Rokas A."/>
            <person name="Carro J."/>
            <person name="Camarero S."/>
            <person name="Ferreira P."/>
            <person name="Molpeceres G."/>
            <person name="Ruiz-Duenas F.J."/>
            <person name="Serrano A."/>
            <person name="Henrissat B."/>
            <person name="Drula E."/>
            <person name="Hughes K.W."/>
            <person name="Mata J.L."/>
            <person name="Ishikawa N.K."/>
            <person name="Vargas-Isla R."/>
            <person name="Ushijima S."/>
            <person name="Smith C.A."/>
            <person name="Ahrendt S."/>
            <person name="Andreopoulos W."/>
            <person name="He G."/>
            <person name="Labutti K."/>
            <person name="Lipzen A."/>
            <person name="Ng V."/>
            <person name="Riley R."/>
            <person name="Sandor L."/>
            <person name="Barry K."/>
            <person name="Martinez A.T."/>
            <person name="Xiao Y."/>
            <person name="Gibbons J.G."/>
            <person name="Terashima K."/>
            <person name="Grigoriev I.V."/>
            <person name="Hibbett D.S."/>
        </authorList>
    </citation>
    <scope>NUCLEOTIDE SEQUENCE</scope>
    <source>
        <strain evidence="6">RHP3577 ss4</strain>
    </source>
</reference>
<feature type="compositionally biased region" description="Basic and acidic residues" evidence="4">
    <location>
        <begin position="34"/>
        <end position="44"/>
    </location>
</feature>
<feature type="region of interest" description="Disordered" evidence="4">
    <location>
        <begin position="1"/>
        <end position="143"/>
    </location>
</feature>
<sequence>MKTSTTRLPSTLLEQIQESDGTTYSNRRRSQKPSRKESRKQLRAERKHRKAEFFSNHNLKRPAAPAADSPPKKKVKFSVDVPQKPASFPKASTSKSKNKVSFESNGRDQAKAPPKATALEKLGSKQSKSLSLTTPIRTQQEKKEDAYIAYLEAKLGYSKGKKAKRLDDGLDDLFDFADSLKYPFINGQDELPHRADESEPEENSEDESEDDEGIENEDLGGEEEEEEEEKDVNDLQKLEHGASDAEGEGEEDEWHGIGQRESTGGISDEDTSEVPEVFVASSAPTTRYVPPHLRVKDETKGSEEQIRLIRQIKGFLNRMSEQNISSILDSVEETYRNFRRHDVTSTITTLIIDSISSHSILLDSYVVLHAAFVSSLHKIVGVEFAAYFVQNVVLSFEQHIATLSSPEENVEDKGKEASNLVVLLSELYNFQVISCVLIFDIIRTLLKNEVHEFQVELLLKLVRNSGQQLRADDPLALKDIIQIVQDKIDKQEDALSSRTRFMLETLHNLKVNKVKRLGTQNQGGEAVERMKKFLVGINKKRHVLAHEPLRVTLDDLHSAETKGKWWLVGAAWGGDPLVDRQQGNGQAAAPNPTQNGDNTTSNALLKLAKEHGMNTDIRRSIFVVLMSSDDYVDACERLSQLNLTEVQQREIVRVVLHCCGNEKVYNPYYVLVCQHLCTISHSYKITLQYCLWDFFRDLGETNVGGAEVIKGLQEGSGDNFGVKSISSTRIKNIAKAYAWWIAKDSVTLAVLKPIDFTMLKSQTQMFLQQLFVYLFLSSQSKSPLISANTSSSRNRSSIEEVFVKASRLQTLAMGLVFFLSKRLSLAENDEVDQDIAKLVKWGTEIAKDTLRSRLDIVPDL</sequence>
<organism evidence="6 7">
    <name type="scientific">Lentinula lateritia</name>
    <dbReference type="NCBI Taxonomy" id="40482"/>
    <lineage>
        <taxon>Eukaryota</taxon>
        <taxon>Fungi</taxon>
        <taxon>Dikarya</taxon>
        <taxon>Basidiomycota</taxon>
        <taxon>Agaricomycotina</taxon>
        <taxon>Agaricomycetes</taxon>
        <taxon>Agaricomycetidae</taxon>
        <taxon>Agaricales</taxon>
        <taxon>Marasmiineae</taxon>
        <taxon>Omphalotaceae</taxon>
        <taxon>Lentinula</taxon>
    </lineage>
</organism>
<feature type="compositionally biased region" description="Basic and acidic residues" evidence="4">
    <location>
        <begin position="232"/>
        <end position="243"/>
    </location>
</feature>
<comment type="caution">
    <text evidence="6">The sequence shown here is derived from an EMBL/GenBank/DDBJ whole genome shotgun (WGS) entry which is preliminary data.</text>
</comment>
<dbReference type="Pfam" id="PF02854">
    <property type="entry name" value="MIF4G"/>
    <property type="match status" value="1"/>
</dbReference>
<dbReference type="InterPro" id="IPR003891">
    <property type="entry name" value="Initiation_fac_eIF4g_MI"/>
</dbReference>